<feature type="domain" description="Rab-GAP TBC" evidence="8">
    <location>
        <begin position="90"/>
        <end position="276"/>
    </location>
</feature>
<evidence type="ECO:0000256" key="7">
    <source>
        <dbReference type="SAM" id="MobiDB-lite"/>
    </source>
</evidence>
<proteinExistence type="predicted"/>
<organism evidence="9 10">
    <name type="scientific">Patella caerulea</name>
    <name type="common">Rayed Mediterranean limpet</name>
    <dbReference type="NCBI Taxonomy" id="87958"/>
    <lineage>
        <taxon>Eukaryota</taxon>
        <taxon>Metazoa</taxon>
        <taxon>Spiralia</taxon>
        <taxon>Lophotrochozoa</taxon>
        <taxon>Mollusca</taxon>
        <taxon>Gastropoda</taxon>
        <taxon>Patellogastropoda</taxon>
        <taxon>Patelloidea</taxon>
        <taxon>Patellidae</taxon>
        <taxon>Patella</taxon>
    </lineage>
</organism>
<dbReference type="FunFam" id="1.10.472.80:FF:000024">
    <property type="entry name" value="TBC1 domain family member 20"/>
    <property type="match status" value="1"/>
</dbReference>
<evidence type="ECO:0000256" key="5">
    <source>
        <dbReference type="ARBA" id="ARBA00023136"/>
    </source>
</evidence>
<evidence type="ECO:0000256" key="2">
    <source>
        <dbReference type="ARBA" id="ARBA00022468"/>
    </source>
</evidence>
<evidence type="ECO:0000256" key="6">
    <source>
        <dbReference type="ARBA" id="ARBA00067516"/>
    </source>
</evidence>
<evidence type="ECO:0000259" key="8">
    <source>
        <dbReference type="PROSITE" id="PS50086"/>
    </source>
</evidence>
<comment type="subcellular location">
    <subcellularLocation>
        <location evidence="1">Membrane</location>
        <topology evidence="1">Multi-pass membrane protein</topology>
    </subcellularLocation>
</comment>
<evidence type="ECO:0000313" key="9">
    <source>
        <dbReference type="EMBL" id="KAK6186011.1"/>
    </source>
</evidence>
<dbReference type="PANTHER" id="PTHR20913">
    <property type="entry name" value="TBC1 DOMAIN FAMILY MEMBER 20/GTPASE"/>
    <property type="match status" value="1"/>
</dbReference>
<dbReference type="InterPro" id="IPR000195">
    <property type="entry name" value="Rab-GAP-TBC_dom"/>
</dbReference>
<dbReference type="InterPro" id="IPR035969">
    <property type="entry name" value="Rab-GAP_TBC_sf"/>
</dbReference>
<dbReference type="Gene3D" id="1.10.8.1310">
    <property type="match status" value="1"/>
</dbReference>
<keyword evidence="5" id="KW-0472">Membrane</keyword>
<dbReference type="SUPFAM" id="SSF47923">
    <property type="entry name" value="Ypt/Rab-GAP domain of gyp1p"/>
    <property type="match status" value="2"/>
</dbReference>
<dbReference type="SMART" id="SM00164">
    <property type="entry name" value="TBC"/>
    <property type="match status" value="1"/>
</dbReference>
<accession>A0AAN8Q3C0</accession>
<evidence type="ECO:0000256" key="4">
    <source>
        <dbReference type="ARBA" id="ARBA00022989"/>
    </source>
</evidence>
<gene>
    <name evidence="9" type="ORF">SNE40_008130</name>
</gene>
<dbReference type="GO" id="GO:0005096">
    <property type="term" value="F:GTPase activator activity"/>
    <property type="evidence" value="ECO:0007669"/>
    <property type="project" value="UniProtKB-KW"/>
</dbReference>
<evidence type="ECO:0000256" key="1">
    <source>
        <dbReference type="ARBA" id="ARBA00004141"/>
    </source>
</evidence>
<dbReference type="EMBL" id="JAZGQO010000006">
    <property type="protein sequence ID" value="KAK6186011.1"/>
    <property type="molecule type" value="Genomic_DNA"/>
</dbReference>
<keyword evidence="4" id="KW-1133">Transmembrane helix</keyword>
<dbReference type="PROSITE" id="PS50086">
    <property type="entry name" value="TBC_RABGAP"/>
    <property type="match status" value="1"/>
</dbReference>
<dbReference type="GO" id="GO:0005789">
    <property type="term" value="C:endoplasmic reticulum membrane"/>
    <property type="evidence" value="ECO:0007669"/>
    <property type="project" value="TreeGrafter"/>
</dbReference>
<dbReference type="PANTHER" id="PTHR20913:SF7">
    <property type="entry name" value="RE60063P"/>
    <property type="match status" value="1"/>
</dbReference>
<dbReference type="GO" id="GO:0007030">
    <property type="term" value="P:Golgi organization"/>
    <property type="evidence" value="ECO:0007669"/>
    <property type="project" value="UniProtKB-ARBA"/>
</dbReference>
<dbReference type="Pfam" id="PF00566">
    <property type="entry name" value="RabGAP-TBC"/>
    <property type="match status" value="1"/>
</dbReference>
<dbReference type="Proteomes" id="UP001347796">
    <property type="component" value="Unassembled WGS sequence"/>
</dbReference>
<sequence length="416" mass="48338">MSGEESDFNQSDQNDWLEIDPQTEIISVISPDIVEPDVIPPKTEKDDKNKNKNLNLSPGSAAKRKKILRALKDGVDVSELQSFAINRGGLLTNELRKQVWPKQLGVKLSEITPKPDEDMLHGHRDYDQVVMDVNRSLKRFPPGMDDDERFALQDILVDVIMRVLVNNSELHYYQGFHDICVTFLLVVDEDVAFAIVEKLSQKHLRDFMDADMDRTKHMLNYLYPIIDKASPQLCEYMERAETGTIFCLSWLITWYGHVLNDIKHIVRLYDFFIACHQLMPIYLAAAIVLYRQDEILETECEMCFIHSLLSRIPDNLPFEQLISKAGDLYLQFPPEDLASEAEFRSQENDNRAKRQRANGVAKLHQWSWRNNIRWVSTHMPNYGRRHYLLTTAVAAVVTAALCYSTTDWGWIEWNWF</sequence>
<comment type="caution">
    <text evidence="9">The sequence shown here is derived from an EMBL/GenBank/DDBJ whole genome shotgun (WGS) entry which is preliminary data.</text>
</comment>
<evidence type="ECO:0000256" key="3">
    <source>
        <dbReference type="ARBA" id="ARBA00022692"/>
    </source>
</evidence>
<dbReference type="Gene3D" id="1.10.472.80">
    <property type="entry name" value="Ypt/Rab-GAP domain of gyp1p, domain 3"/>
    <property type="match status" value="1"/>
</dbReference>
<keyword evidence="10" id="KW-1185">Reference proteome</keyword>
<keyword evidence="2" id="KW-0343">GTPase activation</keyword>
<dbReference type="GO" id="GO:0006888">
    <property type="term" value="P:endoplasmic reticulum to Golgi vesicle-mediated transport"/>
    <property type="evidence" value="ECO:0007669"/>
    <property type="project" value="TreeGrafter"/>
</dbReference>
<name>A0AAN8Q3C0_PATCE</name>
<dbReference type="AlphaFoldDB" id="A0AAN8Q3C0"/>
<keyword evidence="3" id="KW-0812">Transmembrane</keyword>
<protein>
    <recommendedName>
        <fullName evidence="6">TBC1 domain family member 20</fullName>
    </recommendedName>
</protein>
<dbReference type="FunFam" id="1.10.8.1310:FF:000001">
    <property type="entry name" value="TBC1 domain family, member 20"/>
    <property type="match status" value="1"/>
</dbReference>
<reference evidence="9 10" key="1">
    <citation type="submission" date="2024-01" db="EMBL/GenBank/DDBJ databases">
        <title>The genome of the rayed Mediterranean limpet Patella caerulea (Linnaeus, 1758).</title>
        <authorList>
            <person name="Anh-Thu Weber A."/>
            <person name="Halstead-Nussloch G."/>
        </authorList>
    </citation>
    <scope>NUCLEOTIDE SEQUENCE [LARGE SCALE GENOMIC DNA]</scope>
    <source>
        <strain evidence="9">AATW-2023a</strain>
        <tissue evidence="9">Whole specimen</tissue>
    </source>
</reference>
<evidence type="ECO:0000313" key="10">
    <source>
        <dbReference type="Proteomes" id="UP001347796"/>
    </source>
</evidence>
<dbReference type="GO" id="GO:0016050">
    <property type="term" value="P:vesicle organization"/>
    <property type="evidence" value="ECO:0007669"/>
    <property type="project" value="UniProtKB-ARBA"/>
</dbReference>
<feature type="region of interest" description="Disordered" evidence="7">
    <location>
        <begin position="1"/>
        <end position="58"/>
    </location>
</feature>
<dbReference type="InterPro" id="IPR045913">
    <property type="entry name" value="TBC20/Gyp8-like"/>
</dbReference>